<evidence type="ECO:0000313" key="2">
    <source>
        <dbReference type="Proteomes" id="UP000249354"/>
    </source>
</evidence>
<feature type="non-terminal residue" evidence="1">
    <location>
        <position position="292"/>
    </location>
</feature>
<dbReference type="AlphaFoldDB" id="A0A2W4U1C6"/>
<protein>
    <submittedName>
        <fullName evidence="1">Uncharacterized protein</fullName>
    </submittedName>
</protein>
<reference evidence="2" key="1">
    <citation type="submission" date="2018-04" db="EMBL/GenBank/DDBJ databases">
        <authorList>
            <person name="Cornet L."/>
        </authorList>
    </citation>
    <scope>NUCLEOTIDE SEQUENCE [LARGE SCALE GENOMIC DNA]</scope>
</reference>
<comment type="caution">
    <text evidence="1">The sequence shown here is derived from an EMBL/GenBank/DDBJ whole genome shotgun (WGS) entry which is preliminary data.</text>
</comment>
<proteinExistence type="predicted"/>
<name>A0A2W4U1C6_9CYAN</name>
<accession>A0A2W4U1C6</accession>
<dbReference type="Proteomes" id="UP000249354">
    <property type="component" value="Unassembled WGS sequence"/>
</dbReference>
<evidence type="ECO:0000313" key="1">
    <source>
        <dbReference type="EMBL" id="PZO13834.1"/>
    </source>
</evidence>
<reference evidence="1 2" key="2">
    <citation type="submission" date="2018-06" db="EMBL/GenBank/DDBJ databases">
        <title>Metagenomic assembly of (sub)arctic Cyanobacteria and their associated microbiome from non-axenic cultures.</title>
        <authorList>
            <person name="Baurain D."/>
        </authorList>
    </citation>
    <scope>NUCLEOTIDE SEQUENCE [LARGE SCALE GENOMIC DNA]</scope>
    <source>
        <strain evidence="1">ULC129bin1</strain>
    </source>
</reference>
<dbReference type="EMBL" id="QBMC01000117">
    <property type="protein sequence ID" value="PZO13834.1"/>
    <property type="molecule type" value="Genomic_DNA"/>
</dbReference>
<gene>
    <name evidence="1" type="ORF">DCF25_15545</name>
</gene>
<sequence>MSCEASKQIKSFFLQHFSEKVLHPSRKPIGFCVKRPESAAKKVGFPSTPLQNPAIQTAANSALTPAVVPEPDDTARFFDLWLAQPSWSPILLTQRGWQTVINPSGKKVPLVLGTIESHYRRAVAILGKRFGRLTNYLMIDVDINSLFHPRNGGLKPILDAMDALGLCRYLLVRSSASGGLHIYFPLAEPVSSWGLACAAHAALTAHGVEIIGGQCELFPNKKSFNAEHNGHRLPLQNGSFLLDDDFSCISNEKACFVNYWKTAATHQDNETLLLALTGKVVFTPVPTTPAVT</sequence>
<organism evidence="1 2">
    <name type="scientific">Leptolyngbya foveolarum</name>
    <dbReference type="NCBI Taxonomy" id="47253"/>
    <lineage>
        <taxon>Bacteria</taxon>
        <taxon>Bacillati</taxon>
        <taxon>Cyanobacteriota</taxon>
        <taxon>Cyanophyceae</taxon>
        <taxon>Leptolyngbyales</taxon>
        <taxon>Leptolyngbyaceae</taxon>
        <taxon>Leptolyngbya group</taxon>
        <taxon>Leptolyngbya</taxon>
    </lineage>
</organism>